<feature type="transmembrane region" description="Helical" evidence="1">
    <location>
        <begin position="167"/>
        <end position="187"/>
    </location>
</feature>
<dbReference type="SMART" id="SM00267">
    <property type="entry name" value="GGDEF"/>
    <property type="match status" value="1"/>
</dbReference>
<dbReference type="Gene3D" id="3.20.20.450">
    <property type="entry name" value="EAL domain"/>
    <property type="match status" value="1"/>
</dbReference>
<feature type="transmembrane region" description="Helical" evidence="1">
    <location>
        <begin position="141"/>
        <end position="160"/>
    </location>
</feature>
<dbReference type="PROSITE" id="PS50883">
    <property type="entry name" value="EAL"/>
    <property type="match status" value="1"/>
</dbReference>
<dbReference type="PANTHER" id="PTHR44757:SF2">
    <property type="entry name" value="BIOFILM ARCHITECTURE MAINTENANCE PROTEIN MBAA"/>
    <property type="match status" value="1"/>
</dbReference>
<dbReference type="SUPFAM" id="SSF55073">
    <property type="entry name" value="Nucleotide cyclase"/>
    <property type="match status" value="1"/>
</dbReference>
<keyword evidence="5" id="KW-1185">Reference proteome</keyword>
<feature type="transmembrane region" description="Helical" evidence="1">
    <location>
        <begin position="72"/>
        <end position="93"/>
    </location>
</feature>
<dbReference type="Proteomes" id="UP001259803">
    <property type="component" value="Unassembled WGS sequence"/>
</dbReference>
<dbReference type="PROSITE" id="PS50887">
    <property type="entry name" value="GGDEF"/>
    <property type="match status" value="1"/>
</dbReference>
<dbReference type="InterPro" id="IPR000160">
    <property type="entry name" value="GGDEF_dom"/>
</dbReference>
<evidence type="ECO:0000313" key="4">
    <source>
        <dbReference type="EMBL" id="MDT0575958.1"/>
    </source>
</evidence>
<dbReference type="SMART" id="SM00052">
    <property type="entry name" value="EAL"/>
    <property type="match status" value="1"/>
</dbReference>
<comment type="caution">
    <text evidence="4">The sequence shown here is derived from an EMBL/GenBank/DDBJ whole genome shotgun (WGS) entry which is preliminary data.</text>
</comment>
<dbReference type="InterPro" id="IPR029787">
    <property type="entry name" value="Nucleotide_cyclase"/>
</dbReference>
<feature type="domain" description="EAL" evidence="2">
    <location>
        <begin position="408"/>
        <end position="658"/>
    </location>
</feature>
<name>A0ABU2ZIV9_9SPHN</name>
<organism evidence="4 5">
    <name type="scientific">Croceicoccus esteveae</name>
    <dbReference type="NCBI Taxonomy" id="3075597"/>
    <lineage>
        <taxon>Bacteria</taxon>
        <taxon>Pseudomonadati</taxon>
        <taxon>Pseudomonadota</taxon>
        <taxon>Alphaproteobacteria</taxon>
        <taxon>Sphingomonadales</taxon>
        <taxon>Erythrobacteraceae</taxon>
        <taxon>Croceicoccus</taxon>
    </lineage>
</organism>
<keyword evidence="1" id="KW-1133">Transmembrane helix</keyword>
<gene>
    <name evidence="4" type="ORF">RM533_07140</name>
</gene>
<reference evidence="4 5" key="1">
    <citation type="submission" date="2023-09" db="EMBL/GenBank/DDBJ databases">
        <authorList>
            <person name="Rey-Velasco X."/>
        </authorList>
    </citation>
    <scope>NUCLEOTIDE SEQUENCE [LARGE SCALE GENOMIC DNA]</scope>
    <source>
        <strain evidence="4 5">F390</strain>
    </source>
</reference>
<dbReference type="EMBL" id="JAVRHS010000004">
    <property type="protein sequence ID" value="MDT0575958.1"/>
    <property type="molecule type" value="Genomic_DNA"/>
</dbReference>
<dbReference type="RefSeq" id="WP_311340538.1">
    <property type="nucleotide sequence ID" value="NZ_JAVRHS010000004.1"/>
</dbReference>
<protein>
    <submittedName>
        <fullName evidence="4">EAL domain-containing protein</fullName>
    </submittedName>
</protein>
<accession>A0ABU2ZIV9</accession>
<evidence type="ECO:0000259" key="2">
    <source>
        <dbReference type="PROSITE" id="PS50883"/>
    </source>
</evidence>
<dbReference type="CDD" id="cd01949">
    <property type="entry name" value="GGDEF"/>
    <property type="match status" value="1"/>
</dbReference>
<dbReference type="InterPro" id="IPR035919">
    <property type="entry name" value="EAL_sf"/>
</dbReference>
<dbReference type="Pfam" id="PF00563">
    <property type="entry name" value="EAL"/>
    <property type="match status" value="1"/>
</dbReference>
<keyword evidence="1" id="KW-0472">Membrane</keyword>
<feature type="domain" description="GGDEF" evidence="3">
    <location>
        <begin position="268"/>
        <end position="399"/>
    </location>
</feature>
<feature type="transmembrane region" description="Helical" evidence="1">
    <location>
        <begin position="114"/>
        <end position="135"/>
    </location>
</feature>
<dbReference type="PANTHER" id="PTHR44757">
    <property type="entry name" value="DIGUANYLATE CYCLASE DGCP"/>
    <property type="match status" value="1"/>
</dbReference>
<evidence type="ECO:0000256" key="1">
    <source>
        <dbReference type="SAM" id="Phobius"/>
    </source>
</evidence>
<evidence type="ECO:0000259" key="3">
    <source>
        <dbReference type="PROSITE" id="PS50887"/>
    </source>
</evidence>
<feature type="transmembrane region" description="Helical" evidence="1">
    <location>
        <begin position="193"/>
        <end position="217"/>
    </location>
</feature>
<evidence type="ECO:0000313" key="5">
    <source>
        <dbReference type="Proteomes" id="UP001259803"/>
    </source>
</evidence>
<proteinExistence type="predicted"/>
<dbReference type="Pfam" id="PF00990">
    <property type="entry name" value="GGDEF"/>
    <property type="match status" value="1"/>
</dbReference>
<dbReference type="NCBIfam" id="TIGR00254">
    <property type="entry name" value="GGDEF"/>
    <property type="match status" value="1"/>
</dbReference>
<dbReference type="InterPro" id="IPR001633">
    <property type="entry name" value="EAL_dom"/>
</dbReference>
<dbReference type="InterPro" id="IPR043128">
    <property type="entry name" value="Rev_trsase/Diguanyl_cyclase"/>
</dbReference>
<sequence length="673" mass="72064">MFSLPPARAMEAAMAGLVSRLRQLRHSDQAIAAHVRSTLVASLYASPRTLIIGALTSSTISATVAIVSGEALLIVCALAIAIVGVTRIANILRADGRPDSLPSPTGQGGRRKELAYSAGAICYSALLGLFGLLALVFTDDALLQLLAVTTVIGYAAGVAARNAGRPLIALSQLCLASLPLVIGLVVAGDLLRILLAVVIALFIIAMMDIALQIYDVILRAVVASRAMADLAAHNAAIARRDDLTGLSNRTAFREQFELQLQALRSGDFLLAVCWIDLDRFKEINDSHGHLAGNALLTGIAGQLQGAFPGSIVARLGGDEFAVIRMVQSRNEAADTARKVMDLVERPVHHAMRQLQVSASIGVAIAPADGGEADILLKNADLALYRAKEAGRRAIRFYEPVMDEKIERRRDLAAELQGALLRGEFHLQFQPIFALDGSKICSCEALLRWTNRQFGAVSPAEFIPIAEEDGLIVTIGNWVMMEACRTAGAWPDDVNIAVNLSPVQLRSAELPAVIVRALGSAQLPAHRLEIEITESILLDEVDTTLAALRALNAIGVRTTLDDFGTGYSSLSYLTRFPFQTMKIDRSFIEDLDRSPASVAIVQAIVDLATKLGMQTIAEGVETPAQLAQLRRTRCDAVQGYLMGYPMPASRVAALLAGMRINVSASSRNQDESRG</sequence>
<dbReference type="Gene3D" id="3.30.70.270">
    <property type="match status" value="1"/>
</dbReference>
<dbReference type="SUPFAM" id="SSF141868">
    <property type="entry name" value="EAL domain-like"/>
    <property type="match status" value="1"/>
</dbReference>
<dbReference type="InterPro" id="IPR052155">
    <property type="entry name" value="Biofilm_reg_signaling"/>
</dbReference>
<keyword evidence="1" id="KW-0812">Transmembrane</keyword>
<dbReference type="CDD" id="cd01948">
    <property type="entry name" value="EAL"/>
    <property type="match status" value="1"/>
</dbReference>